<dbReference type="GO" id="GO:0005737">
    <property type="term" value="C:cytoplasm"/>
    <property type="evidence" value="ECO:0007669"/>
    <property type="project" value="UniProtKB-SubCell"/>
</dbReference>
<evidence type="ECO:0000256" key="2">
    <source>
        <dbReference type="ARBA" id="ARBA00022679"/>
    </source>
</evidence>
<dbReference type="GO" id="GO:0005506">
    <property type="term" value="F:iron ion binding"/>
    <property type="evidence" value="ECO:0007669"/>
    <property type="project" value="UniProtKB-UniRule"/>
</dbReference>
<dbReference type="InterPro" id="IPR017861">
    <property type="entry name" value="KAE1/TsaD"/>
</dbReference>
<reference evidence="10 11" key="1">
    <citation type="submission" date="2016-02" db="EMBL/GenBank/DDBJ databases">
        <title>Comparison of Clostridium stercorarium subspecies using comparative genomics and transcriptomics.</title>
        <authorList>
            <person name="Schellenberg J."/>
            <person name="Thallinger G."/>
            <person name="Levin D.B."/>
            <person name="Zhang X."/>
            <person name="Alvare G."/>
            <person name="Fristensky B."/>
            <person name="Sparling R."/>
        </authorList>
    </citation>
    <scope>NUCLEOTIDE SEQUENCE [LARGE SCALE GENOMIC DNA]</scope>
    <source>
        <strain evidence="10 11">DSM 2910</strain>
    </source>
</reference>
<dbReference type="SUPFAM" id="SSF53067">
    <property type="entry name" value="Actin-like ATPase domain"/>
    <property type="match status" value="2"/>
</dbReference>
<name>A0A1B1YFS0_THEST</name>
<evidence type="ECO:0000256" key="5">
    <source>
        <dbReference type="ARBA" id="ARBA00023004"/>
    </source>
</evidence>
<protein>
    <recommendedName>
        <fullName evidence="8">tRNA N6-adenosine threonylcarbamoyltransferase</fullName>
        <ecNumber evidence="8">2.3.1.234</ecNumber>
    </recommendedName>
    <alternativeName>
        <fullName evidence="8">N6-L-threonylcarbamoyladenine synthase</fullName>
        <shortName evidence="8">t(6)A synthase</shortName>
    </alternativeName>
    <alternativeName>
        <fullName evidence="8">t(6)A37 threonylcarbamoyladenosine biosynthesis protein TsaD</fullName>
    </alternativeName>
    <alternativeName>
        <fullName evidence="8">tRNA threonylcarbamoyladenosine biosynthesis protein TsaD</fullName>
    </alternativeName>
</protein>
<dbReference type="PROSITE" id="PS01016">
    <property type="entry name" value="GLYCOPROTEASE"/>
    <property type="match status" value="1"/>
</dbReference>
<dbReference type="AlphaFoldDB" id="A0A1B1YFS0"/>
<comment type="similarity">
    <text evidence="8">Belongs to the KAE1 / TsaD family.</text>
</comment>
<feature type="domain" description="Gcp-like" evidence="9">
    <location>
        <begin position="27"/>
        <end position="311"/>
    </location>
</feature>
<evidence type="ECO:0000256" key="6">
    <source>
        <dbReference type="ARBA" id="ARBA00023315"/>
    </source>
</evidence>
<feature type="binding site" evidence="8">
    <location>
        <position position="114"/>
    </location>
    <ligand>
        <name>Fe cation</name>
        <dbReference type="ChEBI" id="CHEBI:24875"/>
    </ligand>
</feature>
<dbReference type="PANTHER" id="PTHR11735">
    <property type="entry name" value="TRNA N6-ADENOSINE THREONYLCARBAMOYLTRANSFERASE"/>
    <property type="match status" value="1"/>
</dbReference>
<feature type="binding site" evidence="8">
    <location>
        <position position="305"/>
    </location>
    <ligand>
        <name>Fe cation</name>
        <dbReference type="ChEBI" id="CHEBI:24875"/>
    </ligand>
</feature>
<dbReference type="CDD" id="cd24133">
    <property type="entry name" value="ASKHA_NBD_TsaD_bac"/>
    <property type="match status" value="1"/>
</dbReference>
<keyword evidence="4 8" id="KW-0479">Metal-binding</keyword>
<evidence type="ECO:0000313" key="11">
    <source>
        <dbReference type="Proteomes" id="UP000092971"/>
    </source>
</evidence>
<evidence type="ECO:0000256" key="7">
    <source>
        <dbReference type="ARBA" id="ARBA00048117"/>
    </source>
</evidence>
<dbReference type="EC" id="2.3.1.234" evidence="8"/>
<comment type="catalytic activity">
    <reaction evidence="7 8">
        <text>L-threonylcarbamoyladenylate + adenosine(37) in tRNA = N(6)-L-threonylcarbamoyladenosine(37) in tRNA + AMP + H(+)</text>
        <dbReference type="Rhea" id="RHEA:37059"/>
        <dbReference type="Rhea" id="RHEA-COMP:10162"/>
        <dbReference type="Rhea" id="RHEA-COMP:10163"/>
        <dbReference type="ChEBI" id="CHEBI:15378"/>
        <dbReference type="ChEBI" id="CHEBI:73682"/>
        <dbReference type="ChEBI" id="CHEBI:74411"/>
        <dbReference type="ChEBI" id="CHEBI:74418"/>
        <dbReference type="ChEBI" id="CHEBI:456215"/>
        <dbReference type="EC" id="2.3.1.234"/>
    </reaction>
</comment>
<dbReference type="NCBIfam" id="TIGR03723">
    <property type="entry name" value="T6A_TsaD_YgjD"/>
    <property type="match status" value="1"/>
</dbReference>
<comment type="function">
    <text evidence="8">Required for the formation of a threonylcarbamoyl group on adenosine at position 37 (t(6)A37) in tRNAs that read codons beginning with adenine. Is involved in the transfer of the threonylcarbamoyl moiety of threonylcarbamoyl-AMP (TC-AMP) to the N6 group of A37, together with TsaE and TsaB. TsaD likely plays a direct catalytic role in this reaction.</text>
</comment>
<keyword evidence="2 8" id="KW-0808">Transferase</keyword>
<comment type="subcellular location">
    <subcellularLocation>
        <location evidence="8">Cytoplasm</location>
    </subcellularLocation>
</comment>
<dbReference type="GO" id="GO:0002949">
    <property type="term" value="P:tRNA threonylcarbamoyladenosine modification"/>
    <property type="evidence" value="ECO:0007669"/>
    <property type="project" value="UniProtKB-UniRule"/>
</dbReference>
<dbReference type="Pfam" id="PF00814">
    <property type="entry name" value="TsaD"/>
    <property type="match status" value="1"/>
</dbReference>
<keyword evidence="3 8" id="KW-0819">tRNA processing</keyword>
<dbReference type="EMBL" id="CP014672">
    <property type="protein sequence ID" value="ANW99617.1"/>
    <property type="molecule type" value="Genomic_DNA"/>
</dbReference>
<evidence type="ECO:0000256" key="8">
    <source>
        <dbReference type="HAMAP-Rule" id="MF_01445"/>
    </source>
</evidence>
<feature type="binding site" evidence="8">
    <location>
        <position position="170"/>
    </location>
    <ligand>
        <name>substrate</name>
    </ligand>
</feature>
<feature type="binding site" evidence="8">
    <location>
        <position position="118"/>
    </location>
    <ligand>
        <name>Fe cation</name>
        <dbReference type="ChEBI" id="CHEBI:24875"/>
    </ligand>
</feature>
<dbReference type="InterPro" id="IPR017860">
    <property type="entry name" value="Peptidase_M22_CS"/>
</dbReference>
<comment type="cofactor">
    <cofactor evidence="8">
        <name>Fe(2+)</name>
        <dbReference type="ChEBI" id="CHEBI:29033"/>
    </cofactor>
    <text evidence="8">Binds 1 Fe(2+) ion per subunit.</text>
</comment>
<evidence type="ECO:0000256" key="1">
    <source>
        <dbReference type="ARBA" id="ARBA00022490"/>
    </source>
</evidence>
<keyword evidence="1 8" id="KW-0963">Cytoplasm</keyword>
<organism evidence="10 11">
    <name type="scientific">Thermoclostridium stercorarium subsp. thermolacticum DSM 2910</name>
    <dbReference type="NCBI Taxonomy" id="1121336"/>
    <lineage>
        <taxon>Bacteria</taxon>
        <taxon>Bacillati</taxon>
        <taxon>Bacillota</taxon>
        <taxon>Clostridia</taxon>
        <taxon>Eubacteriales</taxon>
        <taxon>Oscillospiraceae</taxon>
        <taxon>Thermoclostridium</taxon>
    </lineage>
</organism>
<evidence type="ECO:0000256" key="3">
    <source>
        <dbReference type="ARBA" id="ARBA00022694"/>
    </source>
</evidence>
<dbReference type="Proteomes" id="UP000092971">
    <property type="component" value="Chromosome"/>
</dbReference>
<dbReference type="InterPro" id="IPR022450">
    <property type="entry name" value="TsaD"/>
</dbReference>
<feature type="binding site" evidence="8">
    <location>
        <begin position="137"/>
        <end position="141"/>
    </location>
    <ligand>
        <name>substrate</name>
    </ligand>
</feature>
<dbReference type="NCBIfam" id="TIGR00329">
    <property type="entry name" value="gcp_kae1"/>
    <property type="match status" value="1"/>
</dbReference>
<proteinExistence type="inferred from homology"/>
<evidence type="ECO:0000256" key="4">
    <source>
        <dbReference type="ARBA" id="ARBA00022723"/>
    </source>
</evidence>
<dbReference type="PANTHER" id="PTHR11735:SF6">
    <property type="entry name" value="TRNA N6-ADENOSINE THREONYLCARBAMOYLTRANSFERASE, MITOCHONDRIAL"/>
    <property type="match status" value="1"/>
</dbReference>
<dbReference type="HAMAP" id="MF_01445">
    <property type="entry name" value="TsaD"/>
    <property type="match status" value="1"/>
</dbReference>
<dbReference type="FunFam" id="3.30.420.40:FF:000040">
    <property type="entry name" value="tRNA N6-adenosine threonylcarbamoyltransferase"/>
    <property type="match status" value="1"/>
</dbReference>
<dbReference type="RefSeq" id="WP_015360038.1">
    <property type="nucleotide sequence ID" value="NZ_CP014672.1"/>
</dbReference>
<gene>
    <name evidence="8" type="primary">tsaD</name>
    <name evidence="10" type="ORF">CSTERTH_11515</name>
</gene>
<keyword evidence="5 8" id="KW-0408">Iron</keyword>
<dbReference type="GO" id="GO:0061711">
    <property type="term" value="F:tRNA N(6)-L-threonylcarbamoyladenine synthase activity"/>
    <property type="evidence" value="ECO:0007669"/>
    <property type="project" value="UniProtKB-EC"/>
</dbReference>
<sequence length="339" mass="36029">MKDIIILGIETSCDETSAAVVVNGRRVLSNIIATQVNLHAEYGGVVPELASRKHVEAIIPVIDKACREAGVELKELDAVGVTYGPGLVGALLVGLSAAKAIAFALGKPLIGVNHIDGHICANYIAHEELEPPFICLVASGGHSHIVNVVDYKKTVVLGRTRDDAAGEAFDKIARVLGLGYPGGPKVEKKALEGNPEAFNFPRVKFKDSPYDFSFSGLKTAVINTVHQLEQKNEKIPVEDICASFQKAVVDVLVENTVEAAVNAKSQKVCIAGGVSANTFLRQSLEKACSEAGIELFYPPLGLCTDNAAMIASAAYFSYVEKDFAPECLNAIPGLDLGER</sequence>
<evidence type="ECO:0000259" key="9">
    <source>
        <dbReference type="Pfam" id="PF00814"/>
    </source>
</evidence>
<feature type="binding site" evidence="8">
    <location>
        <position position="277"/>
    </location>
    <ligand>
        <name>substrate</name>
    </ligand>
</feature>
<dbReference type="OrthoDB" id="9806197at2"/>
<dbReference type="InterPro" id="IPR043129">
    <property type="entry name" value="ATPase_NBD"/>
</dbReference>
<feature type="binding site" evidence="8">
    <location>
        <position position="187"/>
    </location>
    <ligand>
        <name>substrate</name>
    </ligand>
</feature>
<feature type="binding site" evidence="8">
    <location>
        <position position="183"/>
    </location>
    <ligand>
        <name>substrate</name>
    </ligand>
</feature>
<dbReference type="Gene3D" id="3.30.420.40">
    <property type="match status" value="2"/>
</dbReference>
<dbReference type="InterPro" id="IPR000905">
    <property type="entry name" value="Gcp-like_dom"/>
</dbReference>
<dbReference type="PRINTS" id="PR00789">
    <property type="entry name" value="OSIALOPTASE"/>
</dbReference>
<keyword evidence="6 8" id="KW-0012">Acyltransferase</keyword>
<evidence type="ECO:0000313" key="10">
    <source>
        <dbReference type="EMBL" id="ANW99617.1"/>
    </source>
</evidence>
<accession>A0A1B1YFS0</accession>